<keyword evidence="2" id="KW-1185">Reference proteome</keyword>
<comment type="caution">
    <text evidence="1">The sequence shown here is derived from an EMBL/GenBank/DDBJ whole genome shotgun (WGS) entry which is preliminary data.</text>
</comment>
<dbReference type="EMBL" id="QPFP01000202">
    <property type="protein sequence ID" value="TEB19227.1"/>
    <property type="molecule type" value="Genomic_DNA"/>
</dbReference>
<organism evidence="1 2">
    <name type="scientific">Coprinellus micaceus</name>
    <name type="common">Glistening ink-cap mushroom</name>
    <name type="synonym">Coprinus micaceus</name>
    <dbReference type="NCBI Taxonomy" id="71717"/>
    <lineage>
        <taxon>Eukaryota</taxon>
        <taxon>Fungi</taxon>
        <taxon>Dikarya</taxon>
        <taxon>Basidiomycota</taxon>
        <taxon>Agaricomycotina</taxon>
        <taxon>Agaricomycetes</taxon>
        <taxon>Agaricomycetidae</taxon>
        <taxon>Agaricales</taxon>
        <taxon>Agaricineae</taxon>
        <taxon>Psathyrellaceae</taxon>
        <taxon>Coprinellus</taxon>
    </lineage>
</organism>
<gene>
    <name evidence="1" type="ORF">FA13DRAFT_1719036</name>
</gene>
<dbReference type="Proteomes" id="UP000298030">
    <property type="component" value="Unassembled WGS sequence"/>
</dbReference>
<proteinExistence type="predicted"/>
<name>A0A4Y7SD28_COPMI</name>
<protein>
    <submittedName>
        <fullName evidence="1">Uncharacterized protein</fullName>
    </submittedName>
</protein>
<evidence type="ECO:0000313" key="1">
    <source>
        <dbReference type="EMBL" id="TEB19227.1"/>
    </source>
</evidence>
<dbReference type="AlphaFoldDB" id="A0A4Y7SD28"/>
<evidence type="ECO:0000313" key="2">
    <source>
        <dbReference type="Proteomes" id="UP000298030"/>
    </source>
</evidence>
<accession>A0A4Y7SD28</accession>
<sequence>MSGNVYYGNVVYNSRNDNGRSTCIINGKGCCIVNGNVNGNQFNLFPANFHDQSNPDNLWDEDGYDDSEYQGQAFVGKKDGWALTVQLVSLCPCTQRNTVEDTTMREIDSLLLLADRAPHPMDGGPLIGQALQTRCARIAA</sequence>
<reference evidence="1 2" key="1">
    <citation type="journal article" date="2019" name="Nat. Ecol. Evol.">
        <title>Megaphylogeny resolves global patterns of mushroom evolution.</title>
        <authorList>
            <person name="Varga T."/>
            <person name="Krizsan K."/>
            <person name="Foldi C."/>
            <person name="Dima B."/>
            <person name="Sanchez-Garcia M."/>
            <person name="Sanchez-Ramirez S."/>
            <person name="Szollosi G.J."/>
            <person name="Szarkandi J.G."/>
            <person name="Papp V."/>
            <person name="Albert L."/>
            <person name="Andreopoulos W."/>
            <person name="Angelini C."/>
            <person name="Antonin V."/>
            <person name="Barry K.W."/>
            <person name="Bougher N.L."/>
            <person name="Buchanan P."/>
            <person name="Buyck B."/>
            <person name="Bense V."/>
            <person name="Catcheside P."/>
            <person name="Chovatia M."/>
            <person name="Cooper J."/>
            <person name="Damon W."/>
            <person name="Desjardin D."/>
            <person name="Finy P."/>
            <person name="Geml J."/>
            <person name="Haridas S."/>
            <person name="Hughes K."/>
            <person name="Justo A."/>
            <person name="Karasinski D."/>
            <person name="Kautmanova I."/>
            <person name="Kiss B."/>
            <person name="Kocsube S."/>
            <person name="Kotiranta H."/>
            <person name="LaButti K.M."/>
            <person name="Lechner B.E."/>
            <person name="Liimatainen K."/>
            <person name="Lipzen A."/>
            <person name="Lukacs Z."/>
            <person name="Mihaltcheva S."/>
            <person name="Morgado L.N."/>
            <person name="Niskanen T."/>
            <person name="Noordeloos M.E."/>
            <person name="Ohm R.A."/>
            <person name="Ortiz-Santana B."/>
            <person name="Ovrebo C."/>
            <person name="Racz N."/>
            <person name="Riley R."/>
            <person name="Savchenko A."/>
            <person name="Shiryaev A."/>
            <person name="Soop K."/>
            <person name="Spirin V."/>
            <person name="Szebenyi C."/>
            <person name="Tomsovsky M."/>
            <person name="Tulloss R.E."/>
            <person name="Uehling J."/>
            <person name="Grigoriev I.V."/>
            <person name="Vagvolgyi C."/>
            <person name="Papp T."/>
            <person name="Martin F.M."/>
            <person name="Miettinen O."/>
            <person name="Hibbett D.S."/>
            <person name="Nagy L.G."/>
        </authorList>
    </citation>
    <scope>NUCLEOTIDE SEQUENCE [LARGE SCALE GENOMIC DNA]</scope>
    <source>
        <strain evidence="1 2">FP101781</strain>
    </source>
</reference>